<gene>
    <name evidence="4" type="ORF">AKAME5_001244100</name>
</gene>
<feature type="compositionally biased region" description="Polar residues" evidence="2">
    <location>
        <begin position="565"/>
        <end position="577"/>
    </location>
</feature>
<evidence type="ECO:0000259" key="3">
    <source>
        <dbReference type="Pfam" id="PF21007"/>
    </source>
</evidence>
<feature type="compositionally biased region" description="Basic and acidic residues" evidence="2">
    <location>
        <begin position="290"/>
        <end position="302"/>
    </location>
</feature>
<feature type="coiled-coil region" evidence="1">
    <location>
        <begin position="893"/>
        <end position="1055"/>
    </location>
</feature>
<comment type="caution">
    <text evidence="4">The sequence shown here is derived from an EMBL/GenBank/DDBJ whole genome shotgun (WGS) entry which is preliminary data.</text>
</comment>
<feature type="domain" description="Fas-binding factor 1 C-terminal" evidence="3">
    <location>
        <begin position="688"/>
        <end position="1208"/>
    </location>
</feature>
<organism evidence="4 5">
    <name type="scientific">Lates japonicus</name>
    <name type="common">Japanese lates</name>
    <dbReference type="NCBI Taxonomy" id="270547"/>
    <lineage>
        <taxon>Eukaryota</taxon>
        <taxon>Metazoa</taxon>
        <taxon>Chordata</taxon>
        <taxon>Craniata</taxon>
        <taxon>Vertebrata</taxon>
        <taxon>Euteleostomi</taxon>
        <taxon>Actinopterygii</taxon>
        <taxon>Neopterygii</taxon>
        <taxon>Teleostei</taxon>
        <taxon>Neoteleostei</taxon>
        <taxon>Acanthomorphata</taxon>
        <taxon>Carangaria</taxon>
        <taxon>Carangaria incertae sedis</taxon>
        <taxon>Centropomidae</taxon>
        <taxon>Lates</taxon>
    </lineage>
</organism>
<evidence type="ECO:0000256" key="2">
    <source>
        <dbReference type="SAM" id="MobiDB-lite"/>
    </source>
</evidence>
<feature type="coiled-coil region" evidence="1">
    <location>
        <begin position="1098"/>
        <end position="1132"/>
    </location>
</feature>
<feature type="region of interest" description="Disordered" evidence="2">
    <location>
        <begin position="1"/>
        <end position="601"/>
    </location>
</feature>
<evidence type="ECO:0000313" key="5">
    <source>
        <dbReference type="Proteomes" id="UP001279410"/>
    </source>
</evidence>
<feature type="coiled-coil region" evidence="1">
    <location>
        <begin position="671"/>
        <end position="705"/>
    </location>
</feature>
<feature type="compositionally biased region" description="Polar residues" evidence="2">
    <location>
        <begin position="349"/>
        <end position="359"/>
    </location>
</feature>
<dbReference type="InterPro" id="IPR033561">
    <property type="entry name" value="FBF1"/>
</dbReference>
<dbReference type="GO" id="GO:0090162">
    <property type="term" value="P:establishment of epithelial cell polarity"/>
    <property type="evidence" value="ECO:0007669"/>
    <property type="project" value="InterPro"/>
</dbReference>
<dbReference type="GO" id="GO:0005814">
    <property type="term" value="C:centriole"/>
    <property type="evidence" value="ECO:0007669"/>
    <property type="project" value="TreeGrafter"/>
</dbReference>
<proteinExistence type="predicted"/>
<dbReference type="Pfam" id="PF21007">
    <property type="entry name" value="FBF1"/>
    <property type="match status" value="1"/>
</dbReference>
<feature type="compositionally biased region" description="Acidic residues" evidence="2">
    <location>
        <begin position="178"/>
        <end position="189"/>
    </location>
</feature>
<feature type="compositionally biased region" description="Polar residues" evidence="2">
    <location>
        <begin position="519"/>
        <end position="540"/>
    </location>
</feature>
<feature type="compositionally biased region" description="Polar residues" evidence="2">
    <location>
        <begin position="197"/>
        <end position="214"/>
    </location>
</feature>
<dbReference type="PANTHER" id="PTHR33689">
    <property type="entry name" value="FAS-BINDING FACTOR 1"/>
    <property type="match status" value="1"/>
</dbReference>
<keyword evidence="1" id="KW-0175">Coiled coil</keyword>
<dbReference type="EMBL" id="BRZM01000041">
    <property type="protein sequence ID" value="GLD60554.1"/>
    <property type="molecule type" value="Genomic_DNA"/>
</dbReference>
<feature type="coiled-coil region" evidence="1">
    <location>
        <begin position="739"/>
        <end position="814"/>
    </location>
</feature>
<dbReference type="GO" id="GO:0060271">
    <property type="term" value="P:cilium assembly"/>
    <property type="evidence" value="ECO:0007669"/>
    <property type="project" value="InterPro"/>
</dbReference>
<feature type="compositionally biased region" description="Basic and acidic residues" evidence="2">
    <location>
        <begin position="248"/>
        <end position="280"/>
    </location>
</feature>
<sequence length="1218" mass="137314">MATKPKGKPAKSSFRDDDILDSLLDDKKHPVRGRASRGGPLTRSSATDNIFSMLAEEVKKDGGDTEDSDVSAADPKDILKNMKDMDDMDADLFVSKKKPSSAPAQTKPSGNEGPKKDSTASENNVKPEGADEPTTGGRKPNSAPSTSTARNYKKFTFSDSGADDEGLGQTQHTKDLDDPVGDLLDDLLPDETKPESKSSVQQTKPKQSVQSPSASPILKNKTSKAAKTAGDLSFDDGKDDLMDALGFDSDKNSPKKKETPLWSNRERSEPPQRARTRLDEILESLTSPRLLERPPTGERKDQPQSQEKQQQEKTTSVKEPPLEDDLTFGSYQPTLGSTPEGRQSRRQSVRFSTEDVSASTPEKKPKPTTPTPTRHRNSADWLGLKTNDDSTFLEDDTKETKTSTESPKFPTSPSLEGKPSLTAIHTTSSAKMAPELETPAPTVNTAKQTAPEVSKIQRKEEEEDDWLAGALSRKKALSASNSEAKKSKQEDSLGLGEEVDLESFVSKQATSEAPRGRDTLTSVKESSNTFLGQPSPTAHSTPVREERPKQDYPPQLTGPVPVSAPSINQPQPQSSRGSRVLRGHNKASDETPQQMPLPNLLSTTLPSTVGSVPQQNTSTAVQQQVMFSADSLQQLLLQQQVMQSQLLGLGGVMDAGVLQRLKDKEHQPGDYQALQARIIQLEGQVKTLQLERDQSQMLLESVQQRHKQDMELMENAHKARVKLLEESAAQREIRARQECEDLMERLATVTRSAEKERSELQAQYQRKLAQAQQDRDREVERLRDLQRKSILEMKKDHEDQVQRLKRLKDEEIDAVTSATSQTRSLTVVIEQMEQFSSRLGELSSRVESTHEHTAHGLEQGARHRDEQLRIMQDRLAQQQKAMAEERAYLKEIISRMDTQLNEQQRQLEKERWKMTAEQAKAESSQRGLEEERRSLSMQINMEREELERAKSALLEEQKSVMQHCAEERRKLAAEWAHFHAQEKQRHERAEREVSSLLEKREGSIISLAQEQADLKLRTAEVKQRELTVAQERETLERLREEVDREKERISSTALRLKTRAQEVEAFSKLAAEKYEEGEQGLREAKRVEAEHEARLRNIHIQTERLRQQEQRILQERRQLSHLQKETERLRQDPHITSFPQAIPPILPDSSAVLPNPELTSTLNIPPPTSFDNTQSMALQASLALWKYTAEKDREYLQEEQIFLENLKKKSYRSAFSTD</sequence>
<protein>
    <submittedName>
        <fullName evidence="4">Fas-binding factor 1 isoform X1</fullName>
    </submittedName>
</protein>
<evidence type="ECO:0000256" key="1">
    <source>
        <dbReference type="SAM" id="Coils"/>
    </source>
</evidence>
<dbReference type="AlphaFoldDB" id="A0AAD3R7Z9"/>
<dbReference type="GO" id="GO:0097539">
    <property type="term" value="C:ciliary transition fiber"/>
    <property type="evidence" value="ECO:0007669"/>
    <property type="project" value="InterPro"/>
</dbReference>
<reference evidence="4" key="1">
    <citation type="submission" date="2022-08" db="EMBL/GenBank/DDBJ databases">
        <title>Genome sequencing of akame (Lates japonicus).</title>
        <authorList>
            <person name="Hashiguchi Y."/>
            <person name="Takahashi H."/>
        </authorList>
    </citation>
    <scope>NUCLEOTIDE SEQUENCE</scope>
    <source>
        <strain evidence="4">Kochi</strain>
    </source>
</reference>
<dbReference type="PANTHER" id="PTHR33689:SF1">
    <property type="entry name" value="FAS-BINDING FACTOR 1"/>
    <property type="match status" value="1"/>
</dbReference>
<keyword evidence="5" id="KW-1185">Reference proteome</keyword>
<dbReference type="GO" id="GO:0036064">
    <property type="term" value="C:ciliary basal body"/>
    <property type="evidence" value="ECO:0007669"/>
    <property type="project" value="TreeGrafter"/>
</dbReference>
<dbReference type="Proteomes" id="UP001279410">
    <property type="component" value="Unassembled WGS sequence"/>
</dbReference>
<feature type="compositionally biased region" description="Polar residues" evidence="2">
    <location>
        <begin position="329"/>
        <end position="341"/>
    </location>
</feature>
<name>A0AAD3R7Z9_LATJO</name>
<feature type="compositionally biased region" description="Basic and acidic residues" evidence="2">
    <location>
        <begin position="74"/>
        <end position="85"/>
    </location>
</feature>
<dbReference type="InterPro" id="IPR049390">
    <property type="entry name" value="FBF1_C"/>
</dbReference>
<accession>A0AAD3R7Z9</accession>
<feature type="compositionally biased region" description="Low complexity" evidence="2">
    <location>
        <begin position="304"/>
        <end position="314"/>
    </location>
</feature>
<evidence type="ECO:0000313" key="4">
    <source>
        <dbReference type="EMBL" id="GLD60554.1"/>
    </source>
</evidence>